<accession>A0A0G1BP57</accession>
<dbReference type="AlphaFoldDB" id="A0A0G1BP57"/>
<gene>
    <name evidence="2" type="ORF">UV12_C0003G0030</name>
</gene>
<dbReference type="InterPro" id="IPR043129">
    <property type="entry name" value="ATPase_NBD"/>
</dbReference>
<dbReference type="PANTHER" id="PTHR18964:SF149">
    <property type="entry name" value="BIFUNCTIONAL UDP-N-ACETYLGLUCOSAMINE 2-EPIMERASE_N-ACETYLMANNOSAMINE KINASE"/>
    <property type="match status" value="1"/>
</dbReference>
<dbReference type="Pfam" id="PF00480">
    <property type="entry name" value="ROK"/>
    <property type="match status" value="1"/>
</dbReference>
<evidence type="ECO:0008006" key="4">
    <source>
        <dbReference type="Google" id="ProtNLM"/>
    </source>
</evidence>
<dbReference type="InterPro" id="IPR000600">
    <property type="entry name" value="ROK"/>
</dbReference>
<dbReference type="SUPFAM" id="SSF53067">
    <property type="entry name" value="Actin-like ATPase domain"/>
    <property type="match status" value="1"/>
</dbReference>
<sequence>MYILFDIGGTKMRVVAADREKFLGNPIVVSTPKDFGEGIDTLKRVIDNIAQELADQNRSVTAIVGGIAGPLNTEQTMLVKSPNLGGWVGHDIKNTLHESYKVPVEIENDAALVGLGEAHFGAGRGESIVAYITVSTGVGGVRVINGKIDRSSLGFEPGHQIIDPDNSLCPTCEGNDLEAYVSGTAVEKRFGMKPYEIHDDAVWDELAKFLAYGLNNTIVHWSPDIVVIGGSMMNEVGIPISAVRKHLAEILKIFPRAPRIEKAELGDFGGLYGSLAYARMRY</sequence>
<reference evidence="2 3" key="1">
    <citation type="journal article" date="2015" name="Nature">
        <title>rRNA introns, odd ribosomes, and small enigmatic genomes across a large radiation of phyla.</title>
        <authorList>
            <person name="Brown C.T."/>
            <person name="Hug L.A."/>
            <person name="Thomas B.C."/>
            <person name="Sharon I."/>
            <person name="Castelle C.J."/>
            <person name="Singh A."/>
            <person name="Wilkins M.J."/>
            <person name="Williams K.H."/>
            <person name="Banfield J.F."/>
        </authorList>
    </citation>
    <scope>NUCLEOTIDE SEQUENCE [LARGE SCALE GENOMIC DNA]</scope>
</reference>
<dbReference type="Gene3D" id="3.30.420.40">
    <property type="match status" value="2"/>
</dbReference>
<dbReference type="Proteomes" id="UP000034704">
    <property type="component" value="Unassembled WGS sequence"/>
</dbReference>
<comment type="caution">
    <text evidence="2">The sequence shown here is derived from an EMBL/GenBank/DDBJ whole genome shotgun (WGS) entry which is preliminary data.</text>
</comment>
<evidence type="ECO:0000256" key="1">
    <source>
        <dbReference type="ARBA" id="ARBA00006479"/>
    </source>
</evidence>
<dbReference type="EMBL" id="LCDG01000003">
    <property type="protein sequence ID" value="KKS48071.1"/>
    <property type="molecule type" value="Genomic_DNA"/>
</dbReference>
<dbReference type="PANTHER" id="PTHR18964">
    <property type="entry name" value="ROK (REPRESSOR, ORF, KINASE) FAMILY"/>
    <property type="match status" value="1"/>
</dbReference>
<comment type="similarity">
    <text evidence="1">Belongs to the ROK (NagC/XylR) family.</text>
</comment>
<dbReference type="STRING" id="1618756.UV12_C0003G0030"/>
<organism evidence="2 3">
    <name type="scientific">Candidatus Nomurabacteria bacterium GW2011_GWC2_42_20</name>
    <dbReference type="NCBI Taxonomy" id="1618756"/>
    <lineage>
        <taxon>Bacteria</taxon>
        <taxon>Candidatus Nomuraibacteriota</taxon>
    </lineage>
</organism>
<evidence type="ECO:0000313" key="3">
    <source>
        <dbReference type="Proteomes" id="UP000034704"/>
    </source>
</evidence>
<evidence type="ECO:0000313" key="2">
    <source>
        <dbReference type="EMBL" id="KKS48071.1"/>
    </source>
</evidence>
<proteinExistence type="inferred from homology"/>
<protein>
    <recommendedName>
        <fullName evidence="4">ROK family protein</fullName>
    </recommendedName>
</protein>
<name>A0A0G1BP57_9BACT</name>